<comment type="caution">
    <text evidence="1">The sequence shown here is derived from an EMBL/GenBank/DDBJ whole genome shotgun (WGS) entry which is preliminary data.</text>
</comment>
<accession>A0A5A9X6R7</accession>
<proteinExistence type="predicted"/>
<dbReference type="OrthoDB" id="9989741at2"/>
<gene>
    <name evidence="1" type="ORF">ET418_15155</name>
</gene>
<dbReference type="EMBL" id="SRSD01000010">
    <property type="protein sequence ID" value="KAA0888716.1"/>
    <property type="molecule type" value="Genomic_DNA"/>
</dbReference>
<keyword evidence="2" id="KW-1185">Reference proteome</keyword>
<dbReference type="Proteomes" id="UP000324298">
    <property type="component" value="Unassembled WGS sequence"/>
</dbReference>
<evidence type="ECO:0000313" key="1">
    <source>
        <dbReference type="EMBL" id="KAA0888716.1"/>
    </source>
</evidence>
<dbReference type="RefSeq" id="WP_149308994.1">
    <property type="nucleotide sequence ID" value="NZ_SRSD01000010.1"/>
</dbReference>
<protein>
    <submittedName>
        <fullName evidence="1">Uncharacterized protein</fullName>
    </submittedName>
</protein>
<sequence>MEKFWMIANVAAATELPNGDEKIEPQHAPKYIHMHEDAAEQELIRLQQAHPSGTFVLLEAMSIAKPRMVMVIEKLELPPPF</sequence>
<evidence type="ECO:0000313" key="2">
    <source>
        <dbReference type="Proteomes" id="UP000324298"/>
    </source>
</evidence>
<dbReference type="AlphaFoldDB" id="A0A5A9X6R7"/>
<organism evidence="1 2">
    <name type="scientific">Oryzomonas rubra</name>
    <dbReference type="NCBI Taxonomy" id="2509454"/>
    <lineage>
        <taxon>Bacteria</taxon>
        <taxon>Pseudomonadati</taxon>
        <taxon>Thermodesulfobacteriota</taxon>
        <taxon>Desulfuromonadia</taxon>
        <taxon>Geobacterales</taxon>
        <taxon>Geobacteraceae</taxon>
        <taxon>Oryzomonas</taxon>
    </lineage>
</organism>
<name>A0A5A9X6R7_9BACT</name>
<reference evidence="1 2" key="1">
    <citation type="submission" date="2019-04" db="EMBL/GenBank/DDBJ databases">
        <title>Geobacter ruber sp. nov., ferric-reducing bacteria isolated from paddy soil.</title>
        <authorList>
            <person name="Xu Z."/>
            <person name="Masuda Y."/>
            <person name="Itoh H."/>
            <person name="Senoo K."/>
        </authorList>
    </citation>
    <scope>NUCLEOTIDE SEQUENCE [LARGE SCALE GENOMIC DNA]</scope>
    <source>
        <strain evidence="1 2">Red88</strain>
    </source>
</reference>